<accession>A0A8H3KXI0</accession>
<dbReference type="EMBL" id="BLAL01000025">
    <property type="protein sequence ID" value="GES76734.1"/>
    <property type="molecule type" value="Genomic_DNA"/>
</dbReference>
<evidence type="ECO:0000256" key="1">
    <source>
        <dbReference type="ARBA" id="ARBA00004123"/>
    </source>
</evidence>
<evidence type="ECO:0000256" key="4">
    <source>
        <dbReference type="ARBA" id="ARBA00022833"/>
    </source>
</evidence>
<keyword evidence="3" id="KW-0863">Zinc-finger</keyword>
<evidence type="ECO:0008006" key="8">
    <source>
        <dbReference type="Google" id="ProtNLM"/>
    </source>
</evidence>
<dbReference type="PANTHER" id="PTHR46481">
    <property type="entry name" value="ZINC FINGER BED DOMAIN-CONTAINING PROTEIN 4"/>
    <property type="match status" value="1"/>
</dbReference>
<dbReference type="Proteomes" id="UP000615446">
    <property type="component" value="Unassembled WGS sequence"/>
</dbReference>
<organism evidence="6 7">
    <name type="scientific">Rhizophagus clarus</name>
    <dbReference type="NCBI Taxonomy" id="94130"/>
    <lineage>
        <taxon>Eukaryota</taxon>
        <taxon>Fungi</taxon>
        <taxon>Fungi incertae sedis</taxon>
        <taxon>Mucoromycota</taxon>
        <taxon>Glomeromycotina</taxon>
        <taxon>Glomeromycetes</taxon>
        <taxon>Glomerales</taxon>
        <taxon>Glomeraceae</taxon>
        <taxon>Rhizophagus</taxon>
    </lineage>
</organism>
<dbReference type="OrthoDB" id="2365019at2759"/>
<dbReference type="GO" id="GO:0005634">
    <property type="term" value="C:nucleus"/>
    <property type="evidence" value="ECO:0007669"/>
    <property type="project" value="UniProtKB-SubCell"/>
</dbReference>
<keyword evidence="5" id="KW-0539">Nucleus</keyword>
<dbReference type="AlphaFoldDB" id="A0A8H3KXI0"/>
<dbReference type="SUPFAM" id="SSF53098">
    <property type="entry name" value="Ribonuclease H-like"/>
    <property type="match status" value="1"/>
</dbReference>
<proteinExistence type="predicted"/>
<evidence type="ECO:0000313" key="7">
    <source>
        <dbReference type="Proteomes" id="UP000615446"/>
    </source>
</evidence>
<evidence type="ECO:0000256" key="5">
    <source>
        <dbReference type="ARBA" id="ARBA00023242"/>
    </source>
</evidence>
<keyword evidence="2" id="KW-0479">Metal-binding</keyword>
<dbReference type="InterPro" id="IPR052035">
    <property type="entry name" value="ZnF_BED_domain_contain"/>
</dbReference>
<comment type="caution">
    <text evidence="6">The sequence shown here is derived from an EMBL/GenBank/DDBJ whole genome shotgun (WGS) entry which is preliminary data.</text>
</comment>
<reference evidence="6" key="1">
    <citation type="submission" date="2019-10" db="EMBL/GenBank/DDBJ databases">
        <title>Conservation and host-specific expression of non-tandemly repeated heterogenous ribosome RNA gene in arbuscular mycorrhizal fungi.</title>
        <authorList>
            <person name="Maeda T."/>
            <person name="Kobayashi Y."/>
            <person name="Nakagawa T."/>
            <person name="Ezawa T."/>
            <person name="Yamaguchi K."/>
            <person name="Bino T."/>
            <person name="Nishimoto Y."/>
            <person name="Shigenobu S."/>
            <person name="Kawaguchi M."/>
        </authorList>
    </citation>
    <scope>NUCLEOTIDE SEQUENCE</scope>
    <source>
        <strain evidence="6">HR1</strain>
    </source>
</reference>
<evidence type="ECO:0000256" key="2">
    <source>
        <dbReference type="ARBA" id="ARBA00022723"/>
    </source>
</evidence>
<dbReference type="PANTHER" id="PTHR46481:SF10">
    <property type="entry name" value="ZINC FINGER BED DOMAIN-CONTAINING PROTEIN 39"/>
    <property type="match status" value="1"/>
</dbReference>
<dbReference type="InterPro" id="IPR012337">
    <property type="entry name" value="RNaseH-like_sf"/>
</dbReference>
<gene>
    <name evidence="6" type="ORF">RCL2_000412300</name>
</gene>
<sequence>MNRKRLRHVHQDIVFLPCFVHQANLCVADVFKSSPKFLETSKKATTIVKYFNASSIFTKDLHDEQKRIYNKYITLIQPGDTRWNSYYFCYQSVLKNKRALKSLAGRNDFSDITVMHDDLIAEANSNKIMSSVIVSIINDSDFWLNLAELEQILYPFCAALNILQRDKARLYDVLHSFGYFMQCTLENNDENYKGMMTMRLVNRWKSWEQPLLILSFFLHPSYKLRFFTSNDKISHINLNKWAQYYFFKWFGEKPISMIRELLAYKENKFSFNESSLQELEKNPLDY</sequence>
<evidence type="ECO:0000313" key="6">
    <source>
        <dbReference type="EMBL" id="GES76734.1"/>
    </source>
</evidence>
<keyword evidence="4" id="KW-0862">Zinc</keyword>
<protein>
    <recommendedName>
        <fullName evidence="8">DUF659 domain-containing protein</fullName>
    </recommendedName>
</protein>
<name>A0A8H3KXI0_9GLOM</name>
<evidence type="ECO:0000256" key="3">
    <source>
        <dbReference type="ARBA" id="ARBA00022771"/>
    </source>
</evidence>
<dbReference type="GO" id="GO:0008270">
    <property type="term" value="F:zinc ion binding"/>
    <property type="evidence" value="ECO:0007669"/>
    <property type="project" value="UniProtKB-KW"/>
</dbReference>
<comment type="subcellular location">
    <subcellularLocation>
        <location evidence="1">Nucleus</location>
    </subcellularLocation>
</comment>